<evidence type="ECO:0000259" key="2">
    <source>
        <dbReference type="Pfam" id="PF17667"/>
    </source>
</evidence>
<dbReference type="OrthoDB" id="2797568at2759"/>
<feature type="compositionally biased region" description="Polar residues" evidence="1">
    <location>
        <begin position="876"/>
        <end position="890"/>
    </location>
</feature>
<feature type="compositionally biased region" description="Acidic residues" evidence="1">
    <location>
        <begin position="799"/>
        <end position="809"/>
    </location>
</feature>
<reference evidence="3 4" key="1">
    <citation type="journal article" date="2015" name="Sci. Rep.">
        <title>Chromosome-level genome map provides insights into diverse defense mechanisms in the medicinal fungus Ganoderma sinense.</title>
        <authorList>
            <person name="Zhu Y."/>
            <person name="Xu J."/>
            <person name="Sun C."/>
            <person name="Zhou S."/>
            <person name="Xu H."/>
            <person name="Nelson D.R."/>
            <person name="Qian J."/>
            <person name="Song J."/>
            <person name="Luo H."/>
            <person name="Xiang L."/>
            <person name="Li Y."/>
            <person name="Xu Z."/>
            <person name="Ji A."/>
            <person name="Wang L."/>
            <person name="Lu S."/>
            <person name="Hayward A."/>
            <person name="Sun W."/>
            <person name="Li X."/>
            <person name="Schwartz D.C."/>
            <person name="Wang Y."/>
            <person name="Chen S."/>
        </authorList>
    </citation>
    <scope>NUCLEOTIDE SEQUENCE [LARGE SCALE GENOMIC DNA]</scope>
    <source>
        <strain evidence="3 4">ZZ0214-1</strain>
    </source>
</reference>
<dbReference type="Proteomes" id="UP000230002">
    <property type="component" value="Unassembled WGS sequence"/>
</dbReference>
<feature type="compositionally biased region" description="Low complexity" evidence="1">
    <location>
        <begin position="912"/>
        <end position="924"/>
    </location>
</feature>
<evidence type="ECO:0000256" key="1">
    <source>
        <dbReference type="SAM" id="MobiDB-lite"/>
    </source>
</evidence>
<feature type="region of interest" description="Disordered" evidence="1">
    <location>
        <begin position="415"/>
        <end position="451"/>
    </location>
</feature>
<dbReference type="PANTHER" id="PTHR38248">
    <property type="entry name" value="FUNK1 6"/>
    <property type="match status" value="1"/>
</dbReference>
<feature type="region of interest" description="Disordered" evidence="1">
    <location>
        <begin position="866"/>
        <end position="973"/>
    </location>
</feature>
<accession>A0A2G8S315</accession>
<comment type="caution">
    <text evidence="3">The sequence shown here is derived from an EMBL/GenBank/DDBJ whole genome shotgun (WGS) entry which is preliminary data.</text>
</comment>
<evidence type="ECO:0000313" key="3">
    <source>
        <dbReference type="EMBL" id="PIL28127.1"/>
    </source>
</evidence>
<dbReference type="InterPro" id="IPR011009">
    <property type="entry name" value="Kinase-like_dom_sf"/>
</dbReference>
<feature type="compositionally biased region" description="Acidic residues" evidence="1">
    <location>
        <begin position="771"/>
        <end position="792"/>
    </location>
</feature>
<dbReference type="Gene3D" id="1.10.510.10">
    <property type="entry name" value="Transferase(Phosphotransferase) domain 1"/>
    <property type="match status" value="1"/>
</dbReference>
<dbReference type="PANTHER" id="PTHR38248:SF2">
    <property type="entry name" value="FUNK1 11"/>
    <property type="match status" value="1"/>
</dbReference>
<gene>
    <name evidence="3" type="ORF">GSI_09778</name>
</gene>
<name>A0A2G8S315_9APHY</name>
<sequence length="973" mass="109058">MSLSTKDISSSCFCHCCSDTHQEGALEGWRRELRHRLIVDKASGTEFVRKYVPSSAASPPPGDIKKAIAKFARWKPQEGHELESYPDLLKALGFLVSSFPADKRPDFMDCDKIKQYFPFTAFAKNHHSTFPDVAISFPGKKLNPGNSPDWFSFSGIMEAKAERHEDPFKKKGLKHCKTLVQLAVNARNLMHAHGLTCTFVLGIYGTVLRICRFDHSGAIICQPLRLQNVEDLKVIRQFFWNFVHPTEEGPFVGWDPTVRRLSPEDERWLQVRLKDAKVQVDTNKFPLSEARSLQIFDGEEESGREPQTFIAFKILDVNGRLFSRATTVWHAIRDTRRLVDGRLIDRPCSADLKVRIIKEVWQQTLRRPEKEFYDRLDSAVPPGDRKGLPSLVCGVDLGEREVRLWESALYGAPEPVAPDGAHHKSRLSAPASRRSPTLPPSLSVPIGPSNRPVHRPLQQTFTWRQGRGAKYWHRERSHVRFVAAEVGRSVTHFRNTKELVTAFRDAVIGYRTAMTKGGILHRDISVGNILIVDNPASQDQCCGFIHDFDYSSMSRVAPQDDISSLPTAALDSLLLADDLHEFLKERTGTFLFMAIALLNPSPEPIIHAIPHDLESFYWVLLWVVLRHTKHVVASMKGKSRHETCAEVFKQGDAEEASKSKFFWVKFHVKYLDVTRNKPLTDLLKQFAVLINDDNVVLDYDQVLELFNTALASESWPDAKLDGPLQYIPPDMRTVNEFSSEDSSDQRRRHARKRARALAGKGKGRATTPEQSDTDPEEDYDEPWESGDEDADETLPAAADADDVQADGDGDAPIHYESFDPSDYPGFDEQDWRDAADVSAILRFDVDEEDLDIDRAVLRSLRGMHLAPAPWEAGPSNVAQRQTGESRSGQPRVQRGVAVATEGRDVQRRLGPRTRAQTTQASAAAENPPDMVGGGRISRSGPQTRSITRAGNSGGTAGRSEGSGRGSRGSRRAR</sequence>
<proteinExistence type="predicted"/>
<dbReference type="STRING" id="1077348.A0A2G8S315"/>
<dbReference type="InterPro" id="IPR040976">
    <property type="entry name" value="Pkinase_fungal"/>
</dbReference>
<dbReference type="GO" id="GO:0004672">
    <property type="term" value="F:protein kinase activity"/>
    <property type="evidence" value="ECO:0007669"/>
    <property type="project" value="InterPro"/>
</dbReference>
<dbReference type="Pfam" id="PF17667">
    <property type="entry name" value="Pkinase_fungal"/>
    <property type="match status" value="1"/>
</dbReference>
<organism evidence="3 4">
    <name type="scientific">Ganoderma sinense ZZ0214-1</name>
    <dbReference type="NCBI Taxonomy" id="1077348"/>
    <lineage>
        <taxon>Eukaryota</taxon>
        <taxon>Fungi</taxon>
        <taxon>Dikarya</taxon>
        <taxon>Basidiomycota</taxon>
        <taxon>Agaricomycotina</taxon>
        <taxon>Agaricomycetes</taxon>
        <taxon>Polyporales</taxon>
        <taxon>Polyporaceae</taxon>
        <taxon>Ganoderma</taxon>
    </lineage>
</organism>
<dbReference type="InterPro" id="IPR008266">
    <property type="entry name" value="Tyr_kinase_AS"/>
</dbReference>
<feature type="compositionally biased region" description="Low complexity" evidence="1">
    <location>
        <begin position="427"/>
        <end position="445"/>
    </location>
</feature>
<evidence type="ECO:0000313" key="4">
    <source>
        <dbReference type="Proteomes" id="UP000230002"/>
    </source>
</evidence>
<dbReference type="PROSITE" id="PS00109">
    <property type="entry name" value="PROTEIN_KINASE_TYR"/>
    <property type="match status" value="1"/>
</dbReference>
<dbReference type="AlphaFoldDB" id="A0A2G8S315"/>
<keyword evidence="4" id="KW-1185">Reference proteome</keyword>
<dbReference type="SUPFAM" id="SSF56112">
    <property type="entry name" value="Protein kinase-like (PK-like)"/>
    <property type="match status" value="1"/>
</dbReference>
<feature type="region of interest" description="Disordered" evidence="1">
    <location>
        <begin position="734"/>
        <end position="829"/>
    </location>
</feature>
<feature type="domain" description="Fungal-type protein kinase" evidence="2">
    <location>
        <begin position="174"/>
        <end position="624"/>
    </location>
</feature>
<feature type="compositionally biased region" description="Polar residues" evidence="1">
    <location>
        <begin position="939"/>
        <end position="950"/>
    </location>
</feature>
<dbReference type="EMBL" id="AYKW01000028">
    <property type="protein sequence ID" value="PIL28127.1"/>
    <property type="molecule type" value="Genomic_DNA"/>
</dbReference>
<protein>
    <recommendedName>
        <fullName evidence="2">Fungal-type protein kinase domain-containing protein</fullName>
    </recommendedName>
</protein>
<feature type="compositionally biased region" description="Gly residues" evidence="1">
    <location>
        <begin position="951"/>
        <end position="966"/>
    </location>
</feature>
<feature type="compositionally biased region" description="Basic residues" evidence="1">
    <location>
        <begin position="746"/>
        <end position="755"/>
    </location>
</feature>